<sequence length="253" mass="29368">MLRQLSIARPFLPFAPLKTPIRLLATNGPIAVKTTNTKANAKARATTKAKPSKQLTQLQAKLSKAKEAQKQTSEALKLKQQEIKQAIKQRKQKQDLLAKREQDKATRKPRPYRLVNLYMNQRKGALQDAHKAISAFSSDERQKWQQAVQEFNRQAARFFTPKPTFGPRNAAQRYLKENLQSIGDDSHSPAERLTLVMRQWKALPESEKLKYGVDKSQVVEMNRALKDWRNSRVVEYRKYLDFKKNYKLDLDDY</sequence>
<organism evidence="2 3">
    <name type="scientific">Lodderomyces beijingensis</name>
    <dbReference type="NCBI Taxonomy" id="1775926"/>
    <lineage>
        <taxon>Eukaryota</taxon>
        <taxon>Fungi</taxon>
        <taxon>Dikarya</taxon>
        <taxon>Ascomycota</taxon>
        <taxon>Saccharomycotina</taxon>
        <taxon>Pichiomycetes</taxon>
        <taxon>Debaryomycetaceae</taxon>
        <taxon>Candida/Lodderomyces clade</taxon>
        <taxon>Lodderomyces</taxon>
    </lineage>
</organism>
<keyword evidence="3" id="KW-1185">Reference proteome</keyword>
<dbReference type="Proteomes" id="UP001497383">
    <property type="component" value="Chromosome 5"/>
</dbReference>
<evidence type="ECO:0000313" key="3">
    <source>
        <dbReference type="Proteomes" id="UP001497383"/>
    </source>
</evidence>
<protein>
    <recommendedName>
        <fullName evidence="4">HMG box domain-containing protein</fullName>
    </recommendedName>
</protein>
<dbReference type="InterPro" id="IPR036910">
    <property type="entry name" value="HMG_box_dom_sf"/>
</dbReference>
<reference evidence="2 3" key="1">
    <citation type="submission" date="2024-03" db="EMBL/GenBank/DDBJ databases">
        <authorList>
            <person name="Brejova B."/>
        </authorList>
    </citation>
    <scope>NUCLEOTIDE SEQUENCE [LARGE SCALE GENOMIC DNA]</scope>
    <source>
        <strain evidence="2 3">CBS 14171</strain>
    </source>
</reference>
<feature type="compositionally biased region" description="Basic and acidic residues" evidence="1">
    <location>
        <begin position="92"/>
        <end position="106"/>
    </location>
</feature>
<feature type="region of interest" description="Disordered" evidence="1">
    <location>
        <begin position="90"/>
        <end position="110"/>
    </location>
</feature>
<accession>A0ABP0ZU01</accession>
<evidence type="ECO:0000256" key="1">
    <source>
        <dbReference type="SAM" id="MobiDB-lite"/>
    </source>
</evidence>
<dbReference type="GeneID" id="92209172"/>
<evidence type="ECO:0000313" key="2">
    <source>
        <dbReference type="EMBL" id="CAK9439876.1"/>
    </source>
</evidence>
<dbReference type="Gene3D" id="1.10.30.10">
    <property type="entry name" value="High mobility group box domain"/>
    <property type="match status" value="1"/>
</dbReference>
<proteinExistence type="predicted"/>
<gene>
    <name evidence="2" type="ORF">LODBEIA_P39760</name>
</gene>
<dbReference type="SUPFAM" id="SSF47095">
    <property type="entry name" value="HMG-box"/>
    <property type="match status" value="1"/>
</dbReference>
<name>A0ABP0ZU01_9ASCO</name>
<dbReference type="RefSeq" id="XP_066830914.1">
    <property type="nucleotide sequence ID" value="XM_066974145.1"/>
</dbReference>
<evidence type="ECO:0008006" key="4">
    <source>
        <dbReference type="Google" id="ProtNLM"/>
    </source>
</evidence>
<dbReference type="EMBL" id="OZ022409">
    <property type="protein sequence ID" value="CAK9439876.1"/>
    <property type="molecule type" value="Genomic_DNA"/>
</dbReference>